<keyword evidence="2" id="KW-0863">Zinc-finger</keyword>
<comment type="caution">
    <text evidence="4">Lacks conserved residue(s) required for the propagation of feature annotation.</text>
</comment>
<dbReference type="PANTHER" id="PTHR33823:SF4">
    <property type="entry name" value="GENERAL STRESS PROTEIN 16O"/>
    <property type="match status" value="1"/>
</dbReference>
<sequence>MLTSNQLQQFKNQLEKAKQELYDRLEANDHFDLEKAYINETMGELSNYDNHPADNATALFEREKDVALNEHLEKELKDINEALGRIENGTYGRCEVCRQPIAIERLEALPTTTHCKKDSPDQFVSLKRPVEEDILRPAFGEFEYDELDATFFDAEDSWQSVAFYGTSDTPSDFFAQSKLKYEDMYIEAEEPVGFVEDIEAFLTSDIDGEPSGVAYNFYHQQYEDQLDANDAMSVVGNLGNPEIEGIE</sequence>
<dbReference type="InterPro" id="IPR014240">
    <property type="entry name" value="YteA"/>
</dbReference>
<dbReference type="AlphaFoldDB" id="A0A5R9FCC5"/>
<evidence type="ECO:0000256" key="1">
    <source>
        <dbReference type="ARBA" id="ARBA00022723"/>
    </source>
</evidence>
<dbReference type="RefSeq" id="WP_138124514.1">
    <property type="nucleotide sequence ID" value="NZ_SWLG01000004.1"/>
</dbReference>
<evidence type="ECO:0000313" key="6">
    <source>
        <dbReference type="EMBL" id="TLS38204.1"/>
    </source>
</evidence>
<organism evidence="6 7">
    <name type="scientific">Exobacillus caeni</name>
    <dbReference type="NCBI Taxonomy" id="2574798"/>
    <lineage>
        <taxon>Bacteria</taxon>
        <taxon>Bacillati</taxon>
        <taxon>Bacillota</taxon>
        <taxon>Bacilli</taxon>
        <taxon>Bacillales</taxon>
        <taxon>Guptibacillaceae</taxon>
        <taxon>Exobacillus</taxon>
    </lineage>
</organism>
<proteinExistence type="predicted"/>
<keyword evidence="7" id="KW-1185">Reference proteome</keyword>
<protein>
    <submittedName>
        <fullName evidence="6">YteA family sporulation protein</fullName>
    </submittedName>
</protein>
<evidence type="ECO:0000313" key="7">
    <source>
        <dbReference type="Proteomes" id="UP000308230"/>
    </source>
</evidence>
<comment type="caution">
    <text evidence="6">The sequence shown here is derived from an EMBL/GenBank/DDBJ whole genome shotgun (WGS) entry which is preliminary data.</text>
</comment>
<dbReference type="GO" id="GO:0008270">
    <property type="term" value="F:zinc ion binding"/>
    <property type="evidence" value="ECO:0007669"/>
    <property type="project" value="UniProtKB-KW"/>
</dbReference>
<name>A0A5R9FCC5_9BACL</name>
<dbReference type="Pfam" id="PF01258">
    <property type="entry name" value="zf-dskA_traR"/>
    <property type="match status" value="1"/>
</dbReference>
<reference evidence="6 7" key="1">
    <citation type="submission" date="2019-04" db="EMBL/GenBank/DDBJ databases">
        <title>Bacillus caeni sp. nov., a bacterium isolated from mangrove sediment.</title>
        <authorList>
            <person name="Huang H."/>
            <person name="Mo K."/>
            <person name="Hu Y."/>
        </authorList>
    </citation>
    <scope>NUCLEOTIDE SEQUENCE [LARGE SCALE GENOMIC DNA]</scope>
    <source>
        <strain evidence="6 7">HB172195</strain>
    </source>
</reference>
<dbReference type="Proteomes" id="UP000308230">
    <property type="component" value="Unassembled WGS sequence"/>
</dbReference>
<dbReference type="PROSITE" id="PS51128">
    <property type="entry name" value="ZF_DKSA_2"/>
    <property type="match status" value="1"/>
</dbReference>
<evidence type="ECO:0000256" key="4">
    <source>
        <dbReference type="PROSITE-ProRule" id="PRU00510"/>
    </source>
</evidence>
<keyword evidence="1" id="KW-0479">Metal-binding</keyword>
<dbReference type="InterPro" id="IPR000962">
    <property type="entry name" value="Znf_DskA_TraR"/>
</dbReference>
<accession>A0A5R9FCC5</accession>
<evidence type="ECO:0000256" key="3">
    <source>
        <dbReference type="ARBA" id="ARBA00022833"/>
    </source>
</evidence>
<dbReference type="PANTHER" id="PTHR33823">
    <property type="entry name" value="RNA POLYMERASE-BINDING TRANSCRIPTION FACTOR DKSA-RELATED"/>
    <property type="match status" value="1"/>
</dbReference>
<dbReference type="SUPFAM" id="SSF109635">
    <property type="entry name" value="DnaK suppressor protein DksA, alpha-hairpin domain"/>
    <property type="match status" value="1"/>
</dbReference>
<dbReference type="Gene3D" id="1.20.120.910">
    <property type="entry name" value="DksA, coiled-coil domain"/>
    <property type="match status" value="1"/>
</dbReference>
<gene>
    <name evidence="6" type="ORF">FCL54_06610</name>
</gene>
<evidence type="ECO:0000259" key="5">
    <source>
        <dbReference type="Pfam" id="PF01258"/>
    </source>
</evidence>
<dbReference type="EMBL" id="SWLG01000004">
    <property type="protein sequence ID" value="TLS38204.1"/>
    <property type="molecule type" value="Genomic_DNA"/>
</dbReference>
<keyword evidence="3" id="KW-0862">Zinc</keyword>
<dbReference type="NCBIfam" id="TIGR02890">
    <property type="entry name" value="bacill_yteA"/>
    <property type="match status" value="1"/>
</dbReference>
<dbReference type="OrthoDB" id="9811543at2"/>
<evidence type="ECO:0000256" key="2">
    <source>
        <dbReference type="ARBA" id="ARBA00022771"/>
    </source>
</evidence>
<dbReference type="InterPro" id="IPR037187">
    <property type="entry name" value="DnaK_N"/>
</dbReference>
<feature type="domain" description="Zinc finger DksA/TraR C4-type" evidence="5">
    <location>
        <begin position="89"/>
        <end position="116"/>
    </location>
</feature>